<dbReference type="FunFam" id="1.10.260.40:FF:000027">
    <property type="entry name" value="Homeobox protein cut-like"/>
    <property type="match status" value="1"/>
</dbReference>
<feature type="compositionally biased region" description="Polar residues" evidence="14">
    <location>
        <begin position="1178"/>
        <end position="1195"/>
    </location>
</feature>
<comment type="subcellular location">
    <subcellularLocation>
        <location evidence="1 11 12">Nucleus</location>
    </subcellularLocation>
</comment>
<proteinExistence type="inferred from homology"/>
<dbReference type="GO" id="GO:0000977">
    <property type="term" value="F:RNA polymerase II transcription regulatory region sequence-specific DNA binding"/>
    <property type="evidence" value="ECO:0007669"/>
    <property type="project" value="TreeGrafter"/>
</dbReference>
<evidence type="ECO:0000256" key="5">
    <source>
        <dbReference type="ARBA" id="ARBA00023015"/>
    </source>
</evidence>
<keyword evidence="3" id="KW-0597">Phosphoprotein</keyword>
<keyword evidence="6" id="KW-0175">Coiled coil</keyword>
<dbReference type="PANTHER" id="PTHR14043">
    <property type="entry name" value="CCAAT DISPLACEMENT PROTEIN-RELATED"/>
    <property type="match status" value="1"/>
</dbReference>
<dbReference type="SMART" id="SM00389">
    <property type="entry name" value="HOX"/>
    <property type="match status" value="1"/>
</dbReference>
<dbReference type="PROSITE" id="PS00027">
    <property type="entry name" value="HOMEOBOX_1"/>
    <property type="match status" value="1"/>
</dbReference>
<feature type="compositionally biased region" description="Basic and acidic residues" evidence="14">
    <location>
        <begin position="347"/>
        <end position="356"/>
    </location>
</feature>
<sequence>MISPSLVKLFDERFTAHWFLGVCGLSFRRILLSWHRPEPWPASDLSGLEDASPPLPPASEETVQALSCPPHHWIECQFPCFSSGNGILKASLQTHSFGFVTYLSAEKDRLSEVIIQLRDRLKGMEAAVASQTRAIEDLKREVDARKDYEELKQELRSLKSASDAEPPMPPSPSSTPSAADDEKASIKKENIDPSRLTAEQILHEIRPREFPLDGPGIPKSDPLEGRLQDMLRYNMEIHQHTTLDTLFLARRVRELLSIHNIGQRLFAKYVLGLSQGTVSELLSKPKPWDKLTEKGRDSYRKMHAWAIDDNAVQYLKSLVPKRGSGVGSGGGSMPAIIPRDSPAPSLKSDEASDTEEKISRILSEAQKVMKQQQESQSQTEHPNNAQLQQRLFRSSQDRFHPGTPEDVQRRSENQSDNLLPGLRPEKEEDMQAKMSRLYQEQLARLMSTGAHRGPEEDQKDMVEQYQKILQSSLHPAMMMRRSREEVQMAIHLYQQELSKMSALQDSQSGDSGARGFPERGTTPQDLSMKQVNGNSDSEPSEDDKSRKSAFSLVKVEMGASPPPSRSASSTPSSPQASPATCASPLQRMQNITNALITQQTVAPISLSTQRPNRPVLPPITQQQFDKYQTLNTEEVVRRVKEQLSQFSISQRLFGESVLGLSQGSVSDLLARPKPWHMLTQKGGDSMQSKSREPFIRMQMFLEDGSAVHKLVASQYKIAPEKLMRTGNFGGAGAAAAVALNSLPRPPSIDSNKKMPSSPSPSAPGSDPAGALSALSAPPGCPPGFPPGFGMPGMTSGSFPLQFANPAFWEYLRKSYQLKGVNPQSQNVYELAAMMPDMDTQAVTNKIKEVLLANNVGQKLFGEVVLGLSQGSVSELLSKPKPWHMLSIKGREPFVRMQMWLNDPQNIDNLQRIKSERRDVQKRKRSHTDMNNDNSSDSTDRCSTSPSSPSTPQATPSKKQRVLFTDEQKEALRLAYQLDTYPNVTTIEFLAQELGLPARTISNWFHNHRMRLKQHNPNNPDSSSLSPPNPGSKDNGGSFDPMQFRILLNQRLMEMVKERNPVLALPPNPFLGLPSDPSQLGLDLSLSAKEGSEAGEEEPRSPAEQTESDAAVRIKEDASETSDHSSECTSTSQSRSAGSSSRRKSAAPQWVNPDWVSQASVLGSGPVKSEPSGDGETGKASNGGSNSVLNGVTRTASAADAAKCSEEEEEEEERVKVIKCEESLVSSS</sequence>
<evidence type="ECO:0000256" key="4">
    <source>
        <dbReference type="ARBA" id="ARBA00022737"/>
    </source>
</evidence>
<evidence type="ECO:0000256" key="12">
    <source>
        <dbReference type="RuleBase" id="RU000682"/>
    </source>
</evidence>
<feature type="compositionally biased region" description="Low complexity" evidence="14">
    <location>
        <begin position="1015"/>
        <end position="1025"/>
    </location>
</feature>
<feature type="compositionally biased region" description="Polar residues" evidence="14">
    <location>
        <begin position="501"/>
        <end position="510"/>
    </location>
</feature>
<evidence type="ECO:0000256" key="2">
    <source>
        <dbReference type="ARBA" id="ARBA00008190"/>
    </source>
</evidence>
<feature type="region of interest" description="Disordered" evidence="14">
    <location>
        <begin position="323"/>
        <end position="356"/>
    </location>
</feature>
<dbReference type="FunFam" id="1.10.260.40:FF:000004">
    <property type="entry name" value="Cut-like homeobox 1a"/>
    <property type="match status" value="1"/>
</dbReference>
<evidence type="ECO:0000256" key="13">
    <source>
        <dbReference type="RuleBase" id="RU361129"/>
    </source>
</evidence>
<feature type="region of interest" description="Disordered" evidence="14">
    <location>
        <begin position="157"/>
        <end position="193"/>
    </location>
</feature>
<comment type="similarity">
    <text evidence="2 13">Belongs to the CUT homeobox family.</text>
</comment>
<dbReference type="InterPro" id="IPR017970">
    <property type="entry name" value="Homeobox_CS"/>
</dbReference>
<evidence type="ECO:0000256" key="3">
    <source>
        <dbReference type="ARBA" id="ARBA00022553"/>
    </source>
</evidence>
<feature type="compositionally biased region" description="Low complexity" evidence="14">
    <location>
        <begin position="565"/>
        <end position="582"/>
    </location>
</feature>
<feature type="compositionally biased region" description="Basic and acidic residues" evidence="14">
    <location>
        <begin position="1109"/>
        <end position="1125"/>
    </location>
</feature>
<dbReference type="InterPro" id="IPR001356">
    <property type="entry name" value="HD"/>
</dbReference>
<feature type="region of interest" description="Disordered" evidence="14">
    <location>
        <begin position="910"/>
        <end position="961"/>
    </location>
</feature>
<keyword evidence="8 11" id="KW-0371">Homeobox</keyword>
<feature type="region of interest" description="Disordered" evidence="14">
    <location>
        <begin position="396"/>
        <end position="426"/>
    </location>
</feature>
<dbReference type="GO" id="GO:0030154">
    <property type="term" value="P:cell differentiation"/>
    <property type="evidence" value="ECO:0007669"/>
    <property type="project" value="UniProtKB-ARBA"/>
</dbReference>
<dbReference type="InterPro" id="IPR009057">
    <property type="entry name" value="Homeodomain-like_sf"/>
</dbReference>
<dbReference type="SUPFAM" id="SSF46689">
    <property type="entry name" value="Homeodomain-like"/>
    <property type="match status" value="1"/>
</dbReference>
<keyword evidence="10 11" id="KW-0539">Nucleus</keyword>
<feature type="region of interest" description="Disordered" evidence="14">
    <location>
        <begin position="744"/>
        <end position="776"/>
    </location>
</feature>
<keyword evidence="5 13" id="KW-0805">Transcription regulation</keyword>
<dbReference type="PROSITE" id="PS51042">
    <property type="entry name" value="CUT"/>
    <property type="match status" value="3"/>
</dbReference>
<dbReference type="CDD" id="cd00086">
    <property type="entry name" value="homeodomain"/>
    <property type="match status" value="1"/>
</dbReference>
<dbReference type="InterPro" id="IPR010982">
    <property type="entry name" value="Lambda_DNA-bd_dom_sf"/>
</dbReference>
<dbReference type="Gene3D" id="1.10.260.40">
    <property type="entry name" value="lambda repressor-like DNA-binding domains"/>
    <property type="match status" value="3"/>
</dbReference>
<feature type="compositionally biased region" description="Low complexity" evidence="14">
    <location>
        <begin position="762"/>
        <end position="776"/>
    </location>
</feature>
<dbReference type="FunFam" id="1.10.10.60:FF:000298">
    <property type="entry name" value="Homeobox protein cut-like"/>
    <property type="match status" value="1"/>
</dbReference>
<dbReference type="PROSITE" id="PS50071">
    <property type="entry name" value="HOMEOBOX_2"/>
    <property type="match status" value="1"/>
</dbReference>
<feature type="compositionally biased region" description="Polar residues" evidence="14">
    <location>
        <begin position="521"/>
        <end position="537"/>
    </location>
</feature>
<dbReference type="GO" id="GO:0005634">
    <property type="term" value="C:nucleus"/>
    <property type="evidence" value="ECO:0007669"/>
    <property type="project" value="UniProtKB-SubCell"/>
</dbReference>
<dbReference type="EMBL" id="OB660056">
    <property type="protein sequence ID" value="CAD7222422.1"/>
    <property type="molecule type" value="Genomic_DNA"/>
</dbReference>
<keyword evidence="4" id="KW-0677">Repeat</keyword>
<evidence type="ECO:0000256" key="9">
    <source>
        <dbReference type="ARBA" id="ARBA00023163"/>
    </source>
</evidence>
<gene>
    <name evidence="15" type="ORF">CTOB1V02_LOCUS430</name>
</gene>
<dbReference type="Pfam" id="PF02376">
    <property type="entry name" value="CUT"/>
    <property type="match status" value="3"/>
</dbReference>
<evidence type="ECO:0000256" key="1">
    <source>
        <dbReference type="ARBA" id="ARBA00004123"/>
    </source>
</evidence>
<name>A0A7R8W3F7_9CRUS</name>
<evidence type="ECO:0000256" key="8">
    <source>
        <dbReference type="ARBA" id="ARBA00023155"/>
    </source>
</evidence>
<evidence type="ECO:0000313" key="15">
    <source>
        <dbReference type="EMBL" id="CAD7222422.1"/>
    </source>
</evidence>
<feature type="compositionally biased region" description="Low complexity" evidence="14">
    <location>
        <begin position="928"/>
        <end position="956"/>
    </location>
</feature>
<dbReference type="PANTHER" id="PTHR14043:SF2">
    <property type="entry name" value="HOMEOBOX PROTEIN CUT"/>
    <property type="match status" value="1"/>
</dbReference>
<dbReference type="OrthoDB" id="10257567at2759"/>
<dbReference type="Pfam" id="PF00046">
    <property type="entry name" value="Homeodomain"/>
    <property type="match status" value="1"/>
</dbReference>
<evidence type="ECO:0000256" key="14">
    <source>
        <dbReference type="SAM" id="MobiDB-lite"/>
    </source>
</evidence>
<accession>A0A7R8W3F7</accession>
<feature type="region of interest" description="Disordered" evidence="14">
    <location>
        <begin position="501"/>
        <end position="582"/>
    </location>
</feature>
<feature type="region of interest" description="Disordered" evidence="14">
    <location>
        <begin position="1087"/>
        <end position="1215"/>
    </location>
</feature>
<dbReference type="SUPFAM" id="SSF47413">
    <property type="entry name" value="lambda repressor-like DNA-binding domains"/>
    <property type="match status" value="3"/>
</dbReference>
<dbReference type="SMART" id="SM01109">
    <property type="entry name" value="CUT"/>
    <property type="match status" value="3"/>
</dbReference>
<protein>
    <recommendedName>
        <fullName evidence="13">Homeobox protein cut-like</fullName>
    </recommendedName>
</protein>
<feature type="compositionally biased region" description="Low complexity" evidence="14">
    <location>
        <begin position="1126"/>
        <end position="1139"/>
    </location>
</feature>
<dbReference type="Gene3D" id="1.10.10.60">
    <property type="entry name" value="Homeodomain-like"/>
    <property type="match status" value="1"/>
</dbReference>
<keyword evidence="9 13" id="KW-0804">Transcription</keyword>
<evidence type="ECO:0000256" key="6">
    <source>
        <dbReference type="ARBA" id="ARBA00023054"/>
    </source>
</evidence>
<reference evidence="15" key="1">
    <citation type="submission" date="2020-11" db="EMBL/GenBank/DDBJ databases">
        <authorList>
            <person name="Tran Van P."/>
        </authorList>
    </citation>
    <scope>NUCLEOTIDE SEQUENCE</scope>
</reference>
<dbReference type="GO" id="GO:0000981">
    <property type="term" value="F:DNA-binding transcription factor activity, RNA polymerase II-specific"/>
    <property type="evidence" value="ECO:0007669"/>
    <property type="project" value="InterPro"/>
</dbReference>
<evidence type="ECO:0000256" key="11">
    <source>
        <dbReference type="PROSITE-ProRule" id="PRU00108"/>
    </source>
</evidence>
<evidence type="ECO:0000256" key="10">
    <source>
        <dbReference type="ARBA" id="ARBA00023242"/>
    </source>
</evidence>
<organism evidence="15">
    <name type="scientific">Cyprideis torosa</name>
    <dbReference type="NCBI Taxonomy" id="163714"/>
    <lineage>
        <taxon>Eukaryota</taxon>
        <taxon>Metazoa</taxon>
        <taxon>Ecdysozoa</taxon>
        <taxon>Arthropoda</taxon>
        <taxon>Crustacea</taxon>
        <taxon>Oligostraca</taxon>
        <taxon>Ostracoda</taxon>
        <taxon>Podocopa</taxon>
        <taxon>Podocopida</taxon>
        <taxon>Cytherocopina</taxon>
        <taxon>Cytheroidea</taxon>
        <taxon>Cytherideidae</taxon>
        <taxon>Cyprideis</taxon>
    </lineage>
</organism>
<feature type="compositionally biased region" description="Basic and acidic residues" evidence="14">
    <location>
        <begin position="180"/>
        <end position="192"/>
    </location>
</feature>
<evidence type="ECO:0000256" key="7">
    <source>
        <dbReference type="ARBA" id="ARBA00023125"/>
    </source>
</evidence>
<dbReference type="InterPro" id="IPR003350">
    <property type="entry name" value="CUT_dom"/>
</dbReference>
<feature type="region of interest" description="Disordered" evidence="14">
    <location>
        <begin position="1011"/>
        <end position="1040"/>
    </location>
</feature>
<keyword evidence="7 11" id="KW-0238">DNA-binding</keyword>
<dbReference type="AlphaFoldDB" id="A0A7R8W3F7"/>
<dbReference type="FunFam" id="1.10.260.40:FF:000010">
    <property type="entry name" value="Cut-like homeobox 1a"/>
    <property type="match status" value="1"/>
</dbReference>
<feature type="DNA-binding region" description="Homeobox" evidence="11">
    <location>
        <begin position="956"/>
        <end position="1015"/>
    </location>
</feature>